<dbReference type="PROSITE" id="PS51188">
    <property type="entry name" value="ZF_CR"/>
    <property type="match status" value="1"/>
</dbReference>
<comment type="cofactor">
    <cofactor evidence="14">
        <name>Zn(2+)</name>
        <dbReference type="ChEBI" id="CHEBI:29105"/>
    </cofactor>
    <text evidence="14">Binds 2 Zn(2+) ions per monomer.</text>
</comment>
<dbReference type="GO" id="GO:0005737">
    <property type="term" value="C:cytoplasm"/>
    <property type="evidence" value="ECO:0007669"/>
    <property type="project" value="UniProtKB-SubCell"/>
</dbReference>
<dbReference type="STRING" id="520767.ATZ99_17490"/>
<dbReference type="NCBIfam" id="TIGR02349">
    <property type="entry name" value="DnaJ_bact"/>
    <property type="match status" value="1"/>
</dbReference>
<protein>
    <recommendedName>
        <fullName evidence="13 14">Chaperone protein DnaJ</fullName>
    </recommendedName>
</protein>
<dbReference type="PROSITE" id="PS00636">
    <property type="entry name" value="DNAJ_1"/>
    <property type="match status" value="1"/>
</dbReference>
<dbReference type="InterPro" id="IPR001623">
    <property type="entry name" value="DnaJ_domain"/>
</dbReference>
<comment type="subunit">
    <text evidence="2 14">Homodimer.</text>
</comment>
<dbReference type="SUPFAM" id="SSF46565">
    <property type="entry name" value="Chaperone J-domain"/>
    <property type="match status" value="1"/>
</dbReference>
<dbReference type="GO" id="GO:0008270">
    <property type="term" value="F:zinc ion binding"/>
    <property type="evidence" value="ECO:0007669"/>
    <property type="project" value="UniProtKB-UniRule"/>
</dbReference>
<dbReference type="GO" id="GO:0009408">
    <property type="term" value="P:response to heat"/>
    <property type="evidence" value="ECO:0007669"/>
    <property type="project" value="InterPro"/>
</dbReference>
<evidence type="ECO:0000256" key="3">
    <source>
        <dbReference type="ARBA" id="ARBA00022490"/>
    </source>
</evidence>
<comment type="similarity">
    <text evidence="12 14">Belongs to the DnaJ family.</text>
</comment>
<dbReference type="PANTHER" id="PTHR43096:SF52">
    <property type="entry name" value="DNAJ HOMOLOG 1, MITOCHONDRIAL-RELATED"/>
    <property type="match status" value="1"/>
</dbReference>
<dbReference type="GO" id="GO:0031072">
    <property type="term" value="F:heat shock protein binding"/>
    <property type="evidence" value="ECO:0007669"/>
    <property type="project" value="InterPro"/>
</dbReference>
<dbReference type="GO" id="GO:0005524">
    <property type="term" value="F:ATP binding"/>
    <property type="evidence" value="ECO:0007669"/>
    <property type="project" value="InterPro"/>
</dbReference>
<dbReference type="EMBL" id="LOHZ01000037">
    <property type="protein sequence ID" value="KYO65160.1"/>
    <property type="molecule type" value="Genomic_DNA"/>
</dbReference>
<dbReference type="InterPro" id="IPR036410">
    <property type="entry name" value="HSP_DnaJ_Cys-rich_dom_sf"/>
</dbReference>
<dbReference type="InterPro" id="IPR036869">
    <property type="entry name" value="J_dom_sf"/>
</dbReference>
<feature type="repeat" description="CXXCXGXG motif" evidence="14">
    <location>
        <begin position="199"/>
        <end position="206"/>
    </location>
</feature>
<feature type="binding site" evidence="14">
    <location>
        <position position="199"/>
    </location>
    <ligand>
        <name>Zn(2+)</name>
        <dbReference type="ChEBI" id="CHEBI:29105"/>
        <label>2</label>
    </ligand>
</feature>
<feature type="binding site" evidence="14">
    <location>
        <position position="202"/>
    </location>
    <ligand>
        <name>Zn(2+)</name>
        <dbReference type="ChEBI" id="CHEBI:29105"/>
        <label>2</label>
    </ligand>
</feature>
<dbReference type="InterPro" id="IPR012724">
    <property type="entry name" value="DnaJ"/>
</dbReference>
<evidence type="ECO:0000256" key="4">
    <source>
        <dbReference type="ARBA" id="ARBA00022705"/>
    </source>
</evidence>
<dbReference type="PATRIC" id="fig|520767.4.peg.1864"/>
<dbReference type="FunFam" id="2.10.230.10:FF:000002">
    <property type="entry name" value="Molecular chaperone DnaJ"/>
    <property type="match status" value="1"/>
</dbReference>
<feature type="binding site" evidence="14">
    <location>
        <position position="213"/>
    </location>
    <ligand>
        <name>Zn(2+)</name>
        <dbReference type="ChEBI" id="CHEBI:29105"/>
        <label>1</label>
    </ligand>
</feature>
<keyword evidence="19" id="KW-1185">Reference proteome</keyword>
<evidence type="ECO:0000256" key="5">
    <source>
        <dbReference type="ARBA" id="ARBA00022723"/>
    </source>
</evidence>
<keyword evidence="8 14" id="KW-0862">Zinc</keyword>
<evidence type="ECO:0000256" key="11">
    <source>
        <dbReference type="ARBA" id="ARBA00053423"/>
    </source>
</evidence>
<evidence type="ECO:0000256" key="7">
    <source>
        <dbReference type="ARBA" id="ARBA00022771"/>
    </source>
</evidence>
<dbReference type="PANTHER" id="PTHR43096">
    <property type="entry name" value="DNAJ HOMOLOG 1, MITOCHONDRIAL-RELATED"/>
    <property type="match status" value="1"/>
</dbReference>
<evidence type="ECO:0000259" key="17">
    <source>
        <dbReference type="PROSITE" id="PS51188"/>
    </source>
</evidence>
<dbReference type="RefSeq" id="WP_068748864.1">
    <property type="nucleotide sequence ID" value="NZ_LOHZ01000037.1"/>
</dbReference>
<feature type="binding site" evidence="14">
    <location>
        <position position="216"/>
    </location>
    <ligand>
        <name>Zn(2+)</name>
        <dbReference type="ChEBI" id="CHEBI:29105"/>
        <label>1</label>
    </ligand>
</feature>
<proteinExistence type="inferred from homology"/>
<name>A0A162MBH2_9FIRM</name>
<keyword evidence="5 14" id="KW-0479">Metal-binding</keyword>
<feature type="repeat" description="CXXCXGXG motif" evidence="14">
    <location>
        <begin position="213"/>
        <end position="220"/>
    </location>
</feature>
<evidence type="ECO:0000313" key="18">
    <source>
        <dbReference type="EMBL" id="KYO65160.1"/>
    </source>
</evidence>
<feature type="zinc finger region" description="CR-type" evidence="15">
    <location>
        <begin position="144"/>
        <end position="225"/>
    </location>
</feature>
<dbReference type="Proteomes" id="UP000075737">
    <property type="component" value="Unassembled WGS sequence"/>
</dbReference>
<dbReference type="Gene3D" id="1.10.287.110">
    <property type="entry name" value="DnaJ domain"/>
    <property type="match status" value="1"/>
</dbReference>
<feature type="domain" description="J" evidence="16">
    <location>
        <begin position="5"/>
        <end position="69"/>
    </location>
</feature>
<accession>A0A162MBH2</accession>
<dbReference type="FunFam" id="2.60.260.20:FF:000004">
    <property type="entry name" value="Molecular chaperone DnaJ"/>
    <property type="match status" value="1"/>
</dbReference>
<evidence type="ECO:0000256" key="13">
    <source>
        <dbReference type="ARBA" id="ARBA00067609"/>
    </source>
</evidence>
<keyword evidence="3 14" id="KW-0963">Cytoplasm</keyword>
<comment type="subcellular location">
    <subcellularLocation>
        <location evidence="1 14">Cytoplasm</location>
    </subcellularLocation>
</comment>
<evidence type="ECO:0000256" key="10">
    <source>
        <dbReference type="ARBA" id="ARBA00023186"/>
    </source>
</evidence>
<reference evidence="18 19" key="1">
    <citation type="submission" date="2015-12" db="EMBL/GenBank/DDBJ databases">
        <title>Draft genome of Thermovenabulum gondwanense isolated from a red thermophilic microbial mat colonisisng an outflow channel of a bore well.</title>
        <authorList>
            <person name="Patel B.K."/>
        </authorList>
    </citation>
    <scope>NUCLEOTIDE SEQUENCE [LARGE SCALE GENOMIC DNA]</scope>
    <source>
        <strain evidence="18 19">R270</strain>
    </source>
</reference>
<keyword evidence="7 14" id="KW-0863">Zinc-finger</keyword>
<sequence>MAKKDYYEILGVSRDATEEEIKKAYRKLARQYHPDVNKSEDAQEKFKEINEAYEVLSNPEKRALYDKFGHAGVDPNSAGGFGQDFHQGNFDFGDFRGFDFGSDIFGDIFESFFGGMGRRENKGPVKGADVRYDLEITLEEAAFGAEKEIEIIRTETCVKCGGTGAKGNSLRNCPVCNGTGQIRHEKMTPFGRYINITTCSRCGGSGKIIEEPCNVCGGRGYTRVPRKVKIKIPQGVDTGAKLRISGEGEPGIRGGPPGDLYVVIHVKPHKLFVRQGDDLIYETYISFVQAALGDEIEIPTLNGKVKLRIPEGTQPDTRFRIKGEGMPRLKGYGRGDLHVKVNVVIPKKLNEKQKELLRKFAEISGEELAKHQKSFFDKMKDAFGV</sequence>
<evidence type="ECO:0000256" key="9">
    <source>
        <dbReference type="ARBA" id="ARBA00023016"/>
    </source>
</evidence>
<feature type="repeat" description="CXXCXGXG motif" evidence="14">
    <location>
        <begin position="173"/>
        <end position="180"/>
    </location>
</feature>
<dbReference type="Pfam" id="PF00226">
    <property type="entry name" value="DnaJ"/>
    <property type="match status" value="1"/>
</dbReference>
<evidence type="ECO:0000256" key="8">
    <source>
        <dbReference type="ARBA" id="ARBA00022833"/>
    </source>
</evidence>
<evidence type="ECO:0000256" key="1">
    <source>
        <dbReference type="ARBA" id="ARBA00004496"/>
    </source>
</evidence>
<evidence type="ECO:0000256" key="14">
    <source>
        <dbReference type="HAMAP-Rule" id="MF_01152"/>
    </source>
</evidence>
<dbReference type="GO" id="GO:0042026">
    <property type="term" value="P:protein refolding"/>
    <property type="evidence" value="ECO:0007669"/>
    <property type="project" value="TreeGrafter"/>
</dbReference>
<dbReference type="Gene3D" id="6.20.20.10">
    <property type="match status" value="2"/>
</dbReference>
<evidence type="ECO:0000256" key="15">
    <source>
        <dbReference type="PROSITE-ProRule" id="PRU00546"/>
    </source>
</evidence>
<dbReference type="Pfam" id="PF00684">
    <property type="entry name" value="DnaJ_CXXCXGXG"/>
    <property type="match status" value="1"/>
</dbReference>
<feature type="domain" description="CR-type" evidence="17">
    <location>
        <begin position="144"/>
        <end position="225"/>
    </location>
</feature>
<keyword evidence="10 14" id="KW-0143">Chaperone</keyword>
<keyword evidence="4 14" id="KW-0235">DNA replication</keyword>
<dbReference type="NCBIfam" id="NF008035">
    <property type="entry name" value="PRK10767.1"/>
    <property type="match status" value="1"/>
</dbReference>
<comment type="domain">
    <text evidence="14">The J domain is necessary and sufficient to stimulate DnaK ATPase activity. Zinc center 1 plays an important role in the autonomous, DnaK-independent chaperone activity of DnaJ. Zinc center 2 is essential for interaction with DnaK and for DnaJ activity.</text>
</comment>
<keyword evidence="9 14" id="KW-0346">Stress response</keyword>
<feature type="binding site" evidence="14">
    <location>
        <position position="157"/>
    </location>
    <ligand>
        <name>Zn(2+)</name>
        <dbReference type="ChEBI" id="CHEBI:29105"/>
        <label>1</label>
    </ligand>
</feature>
<dbReference type="FunFam" id="1.10.287.110:FF:000034">
    <property type="entry name" value="Chaperone protein DnaJ"/>
    <property type="match status" value="1"/>
</dbReference>
<feature type="repeat" description="CXXCXGXG motif" evidence="14">
    <location>
        <begin position="157"/>
        <end position="164"/>
    </location>
</feature>
<dbReference type="PRINTS" id="PR00625">
    <property type="entry name" value="JDOMAIN"/>
</dbReference>
<dbReference type="CDD" id="cd10747">
    <property type="entry name" value="DnaJ_C"/>
    <property type="match status" value="1"/>
</dbReference>
<feature type="binding site" evidence="14">
    <location>
        <position position="160"/>
    </location>
    <ligand>
        <name>Zn(2+)</name>
        <dbReference type="ChEBI" id="CHEBI:29105"/>
        <label>1</label>
    </ligand>
</feature>
<dbReference type="GO" id="GO:0051082">
    <property type="term" value="F:unfolded protein binding"/>
    <property type="evidence" value="ECO:0007669"/>
    <property type="project" value="UniProtKB-UniRule"/>
</dbReference>
<feature type="binding site" evidence="14">
    <location>
        <position position="176"/>
    </location>
    <ligand>
        <name>Zn(2+)</name>
        <dbReference type="ChEBI" id="CHEBI:29105"/>
        <label>2</label>
    </ligand>
</feature>
<dbReference type="HAMAP" id="MF_01152">
    <property type="entry name" value="DnaJ"/>
    <property type="match status" value="1"/>
</dbReference>
<dbReference type="PROSITE" id="PS50076">
    <property type="entry name" value="DNAJ_2"/>
    <property type="match status" value="1"/>
</dbReference>
<dbReference type="InterPro" id="IPR008971">
    <property type="entry name" value="HSP40/DnaJ_pept-bd"/>
</dbReference>
<dbReference type="GO" id="GO:0006260">
    <property type="term" value="P:DNA replication"/>
    <property type="evidence" value="ECO:0007669"/>
    <property type="project" value="UniProtKB-KW"/>
</dbReference>
<gene>
    <name evidence="14 18" type="primary">dnaJ</name>
    <name evidence="18" type="ORF">ATZ99_17490</name>
</gene>
<feature type="binding site" evidence="14">
    <location>
        <position position="173"/>
    </location>
    <ligand>
        <name>Zn(2+)</name>
        <dbReference type="ChEBI" id="CHEBI:29105"/>
        <label>2</label>
    </ligand>
</feature>
<evidence type="ECO:0000256" key="6">
    <source>
        <dbReference type="ARBA" id="ARBA00022737"/>
    </source>
</evidence>
<dbReference type="InterPro" id="IPR002939">
    <property type="entry name" value="DnaJ_C"/>
</dbReference>
<dbReference type="SUPFAM" id="SSF49493">
    <property type="entry name" value="HSP40/DnaJ peptide-binding domain"/>
    <property type="match status" value="2"/>
</dbReference>
<dbReference type="InterPro" id="IPR001305">
    <property type="entry name" value="HSP_DnaJ_Cys-rich_dom"/>
</dbReference>
<evidence type="ECO:0000259" key="16">
    <source>
        <dbReference type="PROSITE" id="PS50076"/>
    </source>
</evidence>
<dbReference type="SMART" id="SM00271">
    <property type="entry name" value="DnaJ"/>
    <property type="match status" value="1"/>
</dbReference>
<dbReference type="SUPFAM" id="SSF57938">
    <property type="entry name" value="DnaJ/Hsp40 cysteine-rich domain"/>
    <property type="match status" value="1"/>
</dbReference>
<dbReference type="CDD" id="cd10719">
    <property type="entry name" value="DnaJ_zf"/>
    <property type="match status" value="1"/>
</dbReference>
<keyword evidence="6 14" id="KW-0677">Repeat</keyword>
<dbReference type="InterPro" id="IPR018253">
    <property type="entry name" value="DnaJ_domain_CS"/>
</dbReference>
<evidence type="ECO:0000256" key="12">
    <source>
        <dbReference type="ARBA" id="ARBA00061004"/>
    </source>
</evidence>
<comment type="function">
    <text evidence="11 14">Participates actively in the response to hyperosmotic and heat shock by preventing the aggregation of stress-denatured proteins and by disaggregating proteins, also in an autonomous, DnaK-independent fashion. Unfolded proteins bind initially to DnaJ; upon interaction with the DnaJ-bound protein, DnaK hydrolyzes its bound ATP, resulting in the formation of a stable complex. GrpE releases ADP from DnaK; ATP binding to DnaK triggers the release of the substrate protein, thus completing the reaction cycle. Several rounds of ATP-dependent interactions between DnaJ, DnaK and GrpE are required for fully efficient folding. Also involved, together with DnaK and GrpE, in the DNA replication of plasmids through activation of initiation proteins.</text>
</comment>
<dbReference type="Pfam" id="PF01556">
    <property type="entry name" value="DnaJ_C"/>
    <property type="match status" value="1"/>
</dbReference>
<dbReference type="OrthoDB" id="9779889at2"/>
<evidence type="ECO:0000313" key="19">
    <source>
        <dbReference type="Proteomes" id="UP000075737"/>
    </source>
</evidence>
<evidence type="ECO:0000256" key="2">
    <source>
        <dbReference type="ARBA" id="ARBA00011738"/>
    </source>
</evidence>
<dbReference type="Gene3D" id="2.60.260.20">
    <property type="entry name" value="Urease metallochaperone UreE, N-terminal domain"/>
    <property type="match status" value="2"/>
</dbReference>
<organism evidence="18 19">
    <name type="scientific">Thermovenabulum gondwanense</name>
    <dbReference type="NCBI Taxonomy" id="520767"/>
    <lineage>
        <taxon>Bacteria</taxon>
        <taxon>Bacillati</taxon>
        <taxon>Bacillota</taxon>
        <taxon>Clostridia</taxon>
        <taxon>Thermosediminibacterales</taxon>
        <taxon>Thermosediminibacteraceae</taxon>
        <taxon>Thermovenabulum</taxon>
    </lineage>
</organism>
<comment type="caution">
    <text evidence="18">The sequence shown here is derived from an EMBL/GenBank/DDBJ whole genome shotgun (WGS) entry which is preliminary data.</text>
</comment>
<dbReference type="CDD" id="cd06257">
    <property type="entry name" value="DnaJ"/>
    <property type="match status" value="1"/>
</dbReference>
<dbReference type="AlphaFoldDB" id="A0A162MBH2"/>